<name>A0AAV4J693_9GAST</name>
<organism evidence="2 3">
    <name type="scientific">Elysia marginata</name>
    <dbReference type="NCBI Taxonomy" id="1093978"/>
    <lineage>
        <taxon>Eukaryota</taxon>
        <taxon>Metazoa</taxon>
        <taxon>Spiralia</taxon>
        <taxon>Lophotrochozoa</taxon>
        <taxon>Mollusca</taxon>
        <taxon>Gastropoda</taxon>
        <taxon>Heterobranchia</taxon>
        <taxon>Euthyneura</taxon>
        <taxon>Panpulmonata</taxon>
        <taxon>Sacoglossa</taxon>
        <taxon>Placobranchoidea</taxon>
        <taxon>Plakobranchidae</taxon>
        <taxon>Elysia</taxon>
    </lineage>
</organism>
<protein>
    <submittedName>
        <fullName evidence="2">Uncharacterized protein</fullName>
    </submittedName>
</protein>
<evidence type="ECO:0000313" key="2">
    <source>
        <dbReference type="EMBL" id="GFS17375.1"/>
    </source>
</evidence>
<evidence type="ECO:0000313" key="3">
    <source>
        <dbReference type="Proteomes" id="UP000762676"/>
    </source>
</evidence>
<keyword evidence="3" id="KW-1185">Reference proteome</keyword>
<sequence>MLKCGQIFLADLLYEEEGSMCFLEESDFSAFPALKLSLSPAVLNQFILLLDAKIRARVLRKEWTMHSSSRLELLMSRAEDSKLQNQAQACAKEKDEKIKQLSAELSVKNDIIRSLSLDVNILNAEVDAFTKRCGSGRMQEDLAADTPRPGAATHVVMPSRPALPAPPATDPLGSRSHQERQRSTRSMLASSVISYLVLSLG</sequence>
<gene>
    <name evidence="2" type="ORF">ElyMa_006820700</name>
</gene>
<comment type="caution">
    <text evidence="2">The sequence shown here is derived from an EMBL/GenBank/DDBJ whole genome shotgun (WGS) entry which is preliminary data.</text>
</comment>
<reference evidence="2 3" key="1">
    <citation type="journal article" date="2021" name="Elife">
        <title>Chloroplast acquisition without the gene transfer in kleptoplastic sea slugs, Plakobranchus ocellatus.</title>
        <authorList>
            <person name="Maeda T."/>
            <person name="Takahashi S."/>
            <person name="Yoshida T."/>
            <person name="Shimamura S."/>
            <person name="Takaki Y."/>
            <person name="Nagai Y."/>
            <person name="Toyoda A."/>
            <person name="Suzuki Y."/>
            <person name="Arimoto A."/>
            <person name="Ishii H."/>
            <person name="Satoh N."/>
            <person name="Nishiyama T."/>
            <person name="Hasebe M."/>
            <person name="Maruyama T."/>
            <person name="Minagawa J."/>
            <person name="Obokata J."/>
            <person name="Shigenobu S."/>
        </authorList>
    </citation>
    <scope>NUCLEOTIDE SEQUENCE [LARGE SCALE GENOMIC DNA]</scope>
</reference>
<dbReference type="EMBL" id="BMAT01013652">
    <property type="protein sequence ID" value="GFS17375.1"/>
    <property type="molecule type" value="Genomic_DNA"/>
</dbReference>
<dbReference type="Proteomes" id="UP000762676">
    <property type="component" value="Unassembled WGS sequence"/>
</dbReference>
<proteinExistence type="predicted"/>
<evidence type="ECO:0000256" key="1">
    <source>
        <dbReference type="SAM" id="MobiDB-lite"/>
    </source>
</evidence>
<feature type="region of interest" description="Disordered" evidence="1">
    <location>
        <begin position="157"/>
        <end position="186"/>
    </location>
</feature>
<dbReference type="AlphaFoldDB" id="A0AAV4J693"/>
<accession>A0AAV4J693</accession>